<reference evidence="3 4" key="1">
    <citation type="submission" date="2019-11" db="EMBL/GenBank/DDBJ databases">
        <authorList>
            <person name="Cao P."/>
        </authorList>
    </citation>
    <scope>NUCLEOTIDE SEQUENCE [LARGE SCALE GENOMIC DNA]</scope>
    <source>
        <strain evidence="3 4">NEAU-AAG5</strain>
    </source>
</reference>
<accession>A0A7K1LAP1</accession>
<dbReference type="Pfam" id="PF02467">
    <property type="entry name" value="Whib"/>
    <property type="match status" value="1"/>
</dbReference>
<gene>
    <name evidence="3" type="ORF">GNZ18_33560</name>
</gene>
<feature type="compositionally biased region" description="Low complexity" evidence="1">
    <location>
        <begin position="115"/>
        <end position="127"/>
    </location>
</feature>
<feature type="region of interest" description="Disordered" evidence="1">
    <location>
        <begin position="183"/>
        <end position="215"/>
    </location>
</feature>
<evidence type="ECO:0000313" key="4">
    <source>
        <dbReference type="Proteomes" id="UP000432015"/>
    </source>
</evidence>
<sequence>MTRQLKPCGTNAAWVRHKRNGEPVDEACAQAHREVDAHINKARDRAIVRLAKLPELADDFAALVTKQGNHRRRYHKARCALAKLHPQQYRRLLQDEIAHLDDEDQPAGPRKPARLAEPTPTARATAPGDWATRGACKGRGSVMDPPPDSPHLAATIAVAKGICRGCPVTEKCRGWILSLPKGADPGGVLGGMTEDERTTERRAAAYRRSRAGARS</sequence>
<feature type="region of interest" description="Disordered" evidence="1">
    <location>
        <begin position="101"/>
        <end position="145"/>
    </location>
</feature>
<comment type="caution">
    <text evidence="3">The sequence shown here is derived from an EMBL/GenBank/DDBJ whole genome shotgun (WGS) entry which is preliminary data.</text>
</comment>
<feature type="domain" description="4Fe-4S Wbl-type" evidence="2">
    <location>
        <begin position="135"/>
        <end position="199"/>
    </location>
</feature>
<evidence type="ECO:0000313" key="3">
    <source>
        <dbReference type="EMBL" id="MUN41484.1"/>
    </source>
</evidence>
<feature type="compositionally biased region" description="Basic residues" evidence="1">
    <location>
        <begin position="204"/>
        <end position="215"/>
    </location>
</feature>
<dbReference type="InterPro" id="IPR034768">
    <property type="entry name" value="4FE4S_WBL"/>
</dbReference>
<feature type="compositionally biased region" description="Basic and acidic residues" evidence="1">
    <location>
        <begin position="194"/>
        <end position="203"/>
    </location>
</feature>
<dbReference type="PROSITE" id="PS51674">
    <property type="entry name" value="4FE4S_WBL"/>
    <property type="match status" value="1"/>
</dbReference>
<dbReference type="RefSeq" id="WP_156220653.1">
    <property type="nucleotide sequence ID" value="NZ_WOFH01000014.1"/>
</dbReference>
<dbReference type="Proteomes" id="UP000432015">
    <property type="component" value="Unassembled WGS sequence"/>
</dbReference>
<protein>
    <recommendedName>
        <fullName evidence="2">4Fe-4S Wbl-type domain-containing protein</fullName>
    </recommendedName>
</protein>
<evidence type="ECO:0000259" key="2">
    <source>
        <dbReference type="PROSITE" id="PS51674"/>
    </source>
</evidence>
<dbReference type="AlphaFoldDB" id="A0A7K1LAP1"/>
<organism evidence="3 4">
    <name type="scientific">Actinomadura litoris</name>
    <dbReference type="NCBI Taxonomy" id="2678616"/>
    <lineage>
        <taxon>Bacteria</taxon>
        <taxon>Bacillati</taxon>
        <taxon>Actinomycetota</taxon>
        <taxon>Actinomycetes</taxon>
        <taxon>Streptosporangiales</taxon>
        <taxon>Thermomonosporaceae</taxon>
        <taxon>Actinomadura</taxon>
    </lineage>
</organism>
<keyword evidence="4" id="KW-1185">Reference proteome</keyword>
<proteinExistence type="predicted"/>
<name>A0A7K1LAP1_9ACTN</name>
<dbReference type="EMBL" id="WOFH01000014">
    <property type="protein sequence ID" value="MUN41484.1"/>
    <property type="molecule type" value="Genomic_DNA"/>
</dbReference>
<evidence type="ECO:0000256" key="1">
    <source>
        <dbReference type="SAM" id="MobiDB-lite"/>
    </source>
</evidence>